<keyword evidence="2" id="KW-1133">Transmembrane helix</keyword>
<feature type="transmembrane region" description="Helical" evidence="2">
    <location>
        <begin position="126"/>
        <end position="145"/>
    </location>
</feature>
<keyword evidence="2" id="KW-0812">Transmembrane</keyword>
<name>A0AAF3F6C3_9BILA</name>
<reference evidence="4" key="1">
    <citation type="submission" date="2024-02" db="UniProtKB">
        <authorList>
            <consortium name="WormBaseParasite"/>
        </authorList>
    </citation>
    <scope>IDENTIFICATION</scope>
</reference>
<feature type="transmembrane region" description="Helical" evidence="2">
    <location>
        <begin position="6"/>
        <end position="30"/>
    </location>
</feature>
<protein>
    <recommendedName>
        <fullName evidence="5">Transmembrane protein</fullName>
    </recommendedName>
</protein>
<keyword evidence="2" id="KW-0472">Membrane</keyword>
<proteinExistence type="predicted"/>
<evidence type="ECO:0000256" key="1">
    <source>
        <dbReference type="SAM" id="MobiDB-lite"/>
    </source>
</evidence>
<sequence length="180" mass="20104">MEANKQGIVAALIVTTVLFGTILESLYYSIGRLSIGEKRPVDGVNSATRLPGEREQILYCLVSFSNWACEHLRKDGKASRAESLLMKQMLIHSIIILFFNLFRFLAPSLVSGLFGGNLGYIASNSFPFQGFLAELVGSILCAFLLRKRPENKSEERATKETTTNTSREAFSKRKQPIRSH</sequence>
<keyword evidence="3" id="KW-1185">Reference proteome</keyword>
<evidence type="ECO:0000313" key="4">
    <source>
        <dbReference type="WBParaSite" id="MBELARI_LOCUS2459"/>
    </source>
</evidence>
<dbReference type="AlphaFoldDB" id="A0AAF3F6C3"/>
<dbReference type="WBParaSite" id="MBELARI_LOCUS2459">
    <property type="protein sequence ID" value="MBELARI_LOCUS2459"/>
    <property type="gene ID" value="MBELARI_LOCUS2459"/>
</dbReference>
<organism evidence="3 4">
    <name type="scientific">Mesorhabditis belari</name>
    <dbReference type="NCBI Taxonomy" id="2138241"/>
    <lineage>
        <taxon>Eukaryota</taxon>
        <taxon>Metazoa</taxon>
        <taxon>Ecdysozoa</taxon>
        <taxon>Nematoda</taxon>
        <taxon>Chromadorea</taxon>
        <taxon>Rhabditida</taxon>
        <taxon>Rhabditina</taxon>
        <taxon>Rhabditomorpha</taxon>
        <taxon>Rhabditoidea</taxon>
        <taxon>Rhabditidae</taxon>
        <taxon>Mesorhabditinae</taxon>
        <taxon>Mesorhabditis</taxon>
    </lineage>
</organism>
<dbReference type="Proteomes" id="UP000887575">
    <property type="component" value="Unassembled WGS sequence"/>
</dbReference>
<evidence type="ECO:0008006" key="5">
    <source>
        <dbReference type="Google" id="ProtNLM"/>
    </source>
</evidence>
<feature type="region of interest" description="Disordered" evidence="1">
    <location>
        <begin position="151"/>
        <end position="180"/>
    </location>
</feature>
<evidence type="ECO:0000256" key="2">
    <source>
        <dbReference type="SAM" id="Phobius"/>
    </source>
</evidence>
<accession>A0AAF3F6C3</accession>
<feature type="transmembrane region" description="Helical" evidence="2">
    <location>
        <begin position="89"/>
        <end position="106"/>
    </location>
</feature>
<evidence type="ECO:0000313" key="3">
    <source>
        <dbReference type="Proteomes" id="UP000887575"/>
    </source>
</evidence>